<dbReference type="InterPro" id="IPR001672">
    <property type="entry name" value="G6P_Isomerase"/>
</dbReference>
<dbReference type="GO" id="GO:0097367">
    <property type="term" value="F:carbohydrate derivative binding"/>
    <property type="evidence" value="ECO:0007669"/>
    <property type="project" value="InterPro"/>
</dbReference>
<reference evidence="6" key="2">
    <citation type="journal article" date="2021" name="Microbiome">
        <title>Successional dynamics and alternative stable states in a saline activated sludge microbial community over 9 years.</title>
        <authorList>
            <person name="Wang Y."/>
            <person name="Ye J."/>
            <person name="Ju F."/>
            <person name="Liu L."/>
            <person name="Boyd J.A."/>
            <person name="Deng Y."/>
            <person name="Parks D.H."/>
            <person name="Jiang X."/>
            <person name="Yin X."/>
            <person name="Woodcroft B.J."/>
            <person name="Tyson G.W."/>
            <person name="Hugenholtz P."/>
            <person name="Polz M.F."/>
            <person name="Zhang T."/>
        </authorList>
    </citation>
    <scope>NUCLEOTIDE SEQUENCE</scope>
    <source>
        <strain evidence="6">HKST-UBA15</strain>
    </source>
</reference>
<dbReference type="PANTHER" id="PTHR11469">
    <property type="entry name" value="GLUCOSE-6-PHOSPHATE ISOMERASE"/>
    <property type="match status" value="1"/>
</dbReference>
<dbReference type="CDD" id="cd05016">
    <property type="entry name" value="SIS_PGI_2"/>
    <property type="match status" value="1"/>
</dbReference>
<keyword evidence="3 5" id="KW-0324">Glycolysis</keyword>
<dbReference type="InterPro" id="IPR035482">
    <property type="entry name" value="SIS_PGI_2"/>
</dbReference>
<dbReference type="GO" id="GO:0051156">
    <property type="term" value="P:glucose 6-phosphate metabolic process"/>
    <property type="evidence" value="ECO:0007669"/>
    <property type="project" value="TreeGrafter"/>
</dbReference>
<evidence type="ECO:0000256" key="5">
    <source>
        <dbReference type="RuleBase" id="RU000612"/>
    </source>
</evidence>
<dbReference type="PRINTS" id="PR00662">
    <property type="entry name" value="G6PISOMERASE"/>
</dbReference>
<dbReference type="GO" id="GO:0004347">
    <property type="term" value="F:glucose-6-phosphate isomerase activity"/>
    <property type="evidence" value="ECO:0007669"/>
    <property type="project" value="UniProtKB-EC"/>
</dbReference>
<keyword evidence="2 5" id="KW-0312">Gluconeogenesis</keyword>
<dbReference type="InterPro" id="IPR046348">
    <property type="entry name" value="SIS_dom_sf"/>
</dbReference>
<evidence type="ECO:0000256" key="2">
    <source>
        <dbReference type="ARBA" id="ARBA00022432"/>
    </source>
</evidence>
<comment type="similarity">
    <text evidence="5">Belongs to the GPI family.</text>
</comment>
<comment type="caution">
    <text evidence="6">The sequence shown here is derived from an EMBL/GenBank/DDBJ whole genome shotgun (WGS) entry which is preliminary data.</text>
</comment>
<dbReference type="GO" id="GO:0006094">
    <property type="term" value="P:gluconeogenesis"/>
    <property type="evidence" value="ECO:0007669"/>
    <property type="project" value="UniProtKB-KW"/>
</dbReference>
<sequence length="415" mass="47169">MIKYTPQQKSSIYGNEDTLFEYIDYLESCKRRPTFDQEEDLIFLPDHKSDLPKLDNYLKQFSDIGYDFIIFVGIGGANLGVQTIYDALMPEKEVIFFENIDPDQNSRLLGFVRKKYDSGQKALMITASKSGATTETMSNFTYVLNTFQEIETEWKERSIVTTVEGSNLDKIAKRLSLKIIYTHELLVDRYSVFGLGSLFALTACGVDTALLLNGAKEINEKLLLKDFTGNPALNLAMNLFTQAEKGENIYNSFIFSSNLSTFGRWYRQLLAESLGKEGKGITPIYSVGTVDLHSMTQLYLDGPKNVFTTFISLDNFENNEVCDPQNYLENTEMSKISNKTHSELMAIVFNAVKKAYTKQELSFNEITLPKLDAFHIGQLLQIGMLTTIFLGKLMNVNPFNQDAVELYKEEIRNQL</sequence>
<comment type="pathway">
    <text evidence="5">Carbohydrate degradation; glycolysis; D-glyceraldehyde 3-phosphate and glycerone phosphate from D-glucose: step 2/4.</text>
</comment>
<dbReference type="PROSITE" id="PS00174">
    <property type="entry name" value="P_GLUCOSE_ISOMERASE_2"/>
    <property type="match status" value="1"/>
</dbReference>
<dbReference type="SUPFAM" id="SSF53697">
    <property type="entry name" value="SIS domain"/>
    <property type="match status" value="1"/>
</dbReference>
<dbReference type="Proteomes" id="UP000745577">
    <property type="component" value="Unassembled WGS sequence"/>
</dbReference>
<dbReference type="GO" id="GO:0006096">
    <property type="term" value="P:glycolytic process"/>
    <property type="evidence" value="ECO:0007669"/>
    <property type="project" value="UniProtKB-KW"/>
</dbReference>
<comment type="catalytic activity">
    <reaction evidence="5">
        <text>alpha-D-glucose 6-phosphate = beta-D-fructose 6-phosphate</text>
        <dbReference type="Rhea" id="RHEA:11816"/>
        <dbReference type="ChEBI" id="CHEBI:57634"/>
        <dbReference type="ChEBI" id="CHEBI:58225"/>
        <dbReference type="EC" id="5.3.1.9"/>
    </reaction>
</comment>
<evidence type="ECO:0000313" key="7">
    <source>
        <dbReference type="Proteomes" id="UP000745577"/>
    </source>
</evidence>
<gene>
    <name evidence="6" type="ORF">KC675_04815</name>
</gene>
<evidence type="ECO:0000256" key="3">
    <source>
        <dbReference type="ARBA" id="ARBA00023152"/>
    </source>
</evidence>
<dbReference type="EC" id="5.3.1.9" evidence="1 5"/>
<dbReference type="PANTHER" id="PTHR11469:SF1">
    <property type="entry name" value="GLUCOSE-6-PHOSPHATE ISOMERASE"/>
    <property type="match status" value="1"/>
</dbReference>
<dbReference type="EMBL" id="JAGQLL010000068">
    <property type="protein sequence ID" value="MCA9380473.1"/>
    <property type="molecule type" value="Genomic_DNA"/>
</dbReference>
<dbReference type="GO" id="GO:0048029">
    <property type="term" value="F:monosaccharide binding"/>
    <property type="evidence" value="ECO:0007669"/>
    <property type="project" value="TreeGrafter"/>
</dbReference>
<accession>A0A955IEH9</accession>
<dbReference type="Gene3D" id="3.40.50.10490">
    <property type="entry name" value="Glucose-6-phosphate isomerase like protein, domain 1"/>
    <property type="match status" value="2"/>
</dbReference>
<dbReference type="Pfam" id="PF00342">
    <property type="entry name" value="PGI"/>
    <property type="match status" value="1"/>
</dbReference>
<dbReference type="InterPro" id="IPR018189">
    <property type="entry name" value="Phosphoglucose_isomerase_CS"/>
</dbReference>
<protein>
    <recommendedName>
        <fullName evidence="1 5">Glucose-6-phosphate isomerase</fullName>
        <ecNumber evidence="1 5">5.3.1.9</ecNumber>
    </recommendedName>
</protein>
<organism evidence="6 7">
    <name type="scientific">Candidatus Dojkabacteria bacterium</name>
    <dbReference type="NCBI Taxonomy" id="2099670"/>
    <lineage>
        <taxon>Bacteria</taxon>
        <taxon>Candidatus Dojkabacteria</taxon>
    </lineage>
</organism>
<evidence type="ECO:0000256" key="4">
    <source>
        <dbReference type="ARBA" id="ARBA00023235"/>
    </source>
</evidence>
<evidence type="ECO:0000313" key="6">
    <source>
        <dbReference type="EMBL" id="MCA9380473.1"/>
    </source>
</evidence>
<dbReference type="PROSITE" id="PS51463">
    <property type="entry name" value="P_GLUCOSE_ISOMERASE_3"/>
    <property type="match status" value="1"/>
</dbReference>
<reference evidence="6" key="1">
    <citation type="submission" date="2020-04" db="EMBL/GenBank/DDBJ databases">
        <authorList>
            <person name="Zhang T."/>
        </authorList>
    </citation>
    <scope>NUCLEOTIDE SEQUENCE</scope>
    <source>
        <strain evidence="6">HKST-UBA15</strain>
    </source>
</reference>
<dbReference type="AlphaFoldDB" id="A0A955IEH9"/>
<proteinExistence type="inferred from homology"/>
<name>A0A955IEH9_9BACT</name>
<evidence type="ECO:0000256" key="1">
    <source>
        <dbReference type="ARBA" id="ARBA00011952"/>
    </source>
</evidence>
<keyword evidence="4 5" id="KW-0413">Isomerase</keyword>
<dbReference type="GO" id="GO:0005829">
    <property type="term" value="C:cytosol"/>
    <property type="evidence" value="ECO:0007669"/>
    <property type="project" value="TreeGrafter"/>
</dbReference>